<protein>
    <submittedName>
        <fullName evidence="3">TadE-like family protein</fullName>
    </submittedName>
</protein>
<dbReference type="HOGENOM" id="CLU_128173_2_0_5"/>
<proteinExistence type="predicted"/>
<dbReference type="InterPro" id="IPR012495">
    <property type="entry name" value="TadE-like_dom"/>
</dbReference>
<dbReference type="eggNOG" id="COG4961">
    <property type="taxonomic scope" value="Bacteria"/>
</dbReference>
<evidence type="ECO:0000313" key="3">
    <source>
        <dbReference type="EMBL" id="ABI77323.1"/>
    </source>
</evidence>
<keyword evidence="4" id="KW-1185">Reference proteome</keyword>
<evidence type="ECO:0000259" key="2">
    <source>
        <dbReference type="Pfam" id="PF07811"/>
    </source>
</evidence>
<sequence>MRYRRLKEESGTAALEFAIISPVFLFMIAGLLAYGIYFGAAHTVQQIAANSARAALAGLDMAEREHLARTTAFASAGTNGLILPDSMEVQVAAHEDEPTLIFVTVTYDASSLPIWNLGPPLPLPDKTIRSVSVIRAGGF</sequence>
<dbReference type="STRING" id="228405.HNE_0759"/>
<accession>Q0C456</accession>
<keyword evidence="1" id="KW-1133">Transmembrane helix</keyword>
<feature type="domain" description="TadE-like" evidence="2">
    <location>
        <begin position="11"/>
        <end position="53"/>
    </location>
</feature>
<keyword evidence="1" id="KW-0472">Membrane</keyword>
<evidence type="ECO:0000313" key="4">
    <source>
        <dbReference type="Proteomes" id="UP000001959"/>
    </source>
</evidence>
<dbReference type="RefSeq" id="WP_011645787.1">
    <property type="nucleotide sequence ID" value="NC_008358.1"/>
</dbReference>
<keyword evidence="1" id="KW-0812">Transmembrane</keyword>
<dbReference type="EMBL" id="CP000158">
    <property type="protein sequence ID" value="ABI77323.1"/>
    <property type="molecule type" value="Genomic_DNA"/>
</dbReference>
<dbReference type="KEGG" id="hne:HNE_0759"/>
<name>Q0C456_HYPNA</name>
<feature type="transmembrane region" description="Helical" evidence="1">
    <location>
        <begin position="12"/>
        <end position="37"/>
    </location>
</feature>
<dbReference type="Proteomes" id="UP000001959">
    <property type="component" value="Chromosome"/>
</dbReference>
<gene>
    <name evidence="3" type="ordered locus">HNE_0759</name>
</gene>
<evidence type="ECO:0000256" key="1">
    <source>
        <dbReference type="SAM" id="Phobius"/>
    </source>
</evidence>
<dbReference type="Pfam" id="PF07811">
    <property type="entry name" value="TadE"/>
    <property type="match status" value="1"/>
</dbReference>
<organism evidence="3 4">
    <name type="scientific">Hyphomonas neptunium (strain ATCC 15444)</name>
    <dbReference type="NCBI Taxonomy" id="228405"/>
    <lineage>
        <taxon>Bacteria</taxon>
        <taxon>Pseudomonadati</taxon>
        <taxon>Pseudomonadota</taxon>
        <taxon>Alphaproteobacteria</taxon>
        <taxon>Hyphomonadales</taxon>
        <taxon>Hyphomonadaceae</taxon>
        <taxon>Hyphomonas</taxon>
    </lineage>
</organism>
<reference evidence="3 4" key="1">
    <citation type="journal article" date="2006" name="J. Bacteriol.">
        <title>Comparative genomic evidence for a close relationship between the dimorphic prosthecate bacteria Hyphomonas neptunium and Caulobacter crescentus.</title>
        <authorList>
            <person name="Badger J.H."/>
            <person name="Hoover T.R."/>
            <person name="Brun Y.V."/>
            <person name="Weiner R.M."/>
            <person name="Laub M.T."/>
            <person name="Alexandre G."/>
            <person name="Mrazek J."/>
            <person name="Ren Q."/>
            <person name="Paulsen I.T."/>
            <person name="Nelson K.E."/>
            <person name="Khouri H.M."/>
            <person name="Radune D."/>
            <person name="Sosa J."/>
            <person name="Dodson R.J."/>
            <person name="Sullivan S.A."/>
            <person name="Rosovitz M.J."/>
            <person name="Madupu R."/>
            <person name="Brinkac L.M."/>
            <person name="Durkin A.S."/>
            <person name="Daugherty S.C."/>
            <person name="Kothari S.P."/>
            <person name="Giglio M.G."/>
            <person name="Zhou L."/>
            <person name="Haft D.H."/>
            <person name="Selengut J.D."/>
            <person name="Davidsen T.M."/>
            <person name="Yang Q."/>
            <person name="Zafar N."/>
            <person name="Ward N.L."/>
        </authorList>
    </citation>
    <scope>NUCLEOTIDE SEQUENCE [LARGE SCALE GENOMIC DNA]</scope>
    <source>
        <strain evidence="3 4">ATCC 15444</strain>
    </source>
</reference>
<dbReference type="AlphaFoldDB" id="Q0C456"/>